<keyword evidence="5" id="KW-1185">Reference proteome</keyword>
<dbReference type="PANTHER" id="PTHR43169:SF2">
    <property type="entry name" value="NAD_GMP SYNTHASE DOMAIN-CONTAINING PROTEIN"/>
    <property type="match status" value="1"/>
</dbReference>
<dbReference type="Proteomes" id="UP000035268">
    <property type="component" value="Chromosome"/>
</dbReference>
<dbReference type="CDD" id="cd01990">
    <property type="entry name" value="LarE-like"/>
    <property type="match status" value="1"/>
</dbReference>
<protein>
    <submittedName>
        <fullName evidence="4">GMP synthase subunit B</fullName>
    </submittedName>
</protein>
<dbReference type="GO" id="GO:0006163">
    <property type="term" value="P:purine nucleotide metabolic process"/>
    <property type="evidence" value="ECO:0007669"/>
    <property type="project" value="UniProtKB-ARBA"/>
</dbReference>
<dbReference type="STRING" id="1307763.L21SP4_00054"/>
<dbReference type="PATRIC" id="fig|1609981.3.peg.58"/>
<dbReference type="PANTHER" id="PTHR43169">
    <property type="entry name" value="EXSB FAMILY PROTEIN"/>
    <property type="match status" value="1"/>
</dbReference>
<feature type="region of interest" description="Disordered" evidence="2">
    <location>
        <begin position="271"/>
        <end position="291"/>
    </location>
</feature>
<dbReference type="InterPro" id="IPR014729">
    <property type="entry name" value="Rossmann-like_a/b/a_fold"/>
</dbReference>
<dbReference type="EMBL" id="CP010904">
    <property type="protein sequence ID" value="AKJ63342.1"/>
    <property type="molecule type" value="Genomic_DNA"/>
</dbReference>
<evidence type="ECO:0000256" key="1">
    <source>
        <dbReference type="PIRSR" id="PIRSR006661-1"/>
    </source>
</evidence>
<evidence type="ECO:0000313" key="5">
    <source>
        <dbReference type="Proteomes" id="UP000035268"/>
    </source>
</evidence>
<dbReference type="AlphaFoldDB" id="A0A0G3EDA4"/>
<feature type="active site" description="Nucleophile and sulfur donor" evidence="1">
    <location>
        <position position="187"/>
    </location>
</feature>
<dbReference type="SUPFAM" id="SSF52402">
    <property type="entry name" value="Adenine nucleotide alpha hydrolases-like"/>
    <property type="match status" value="1"/>
</dbReference>
<proteinExistence type="predicted"/>
<organism evidence="4 5">
    <name type="scientific">Kiritimatiella glycovorans</name>
    <dbReference type="NCBI Taxonomy" id="1307763"/>
    <lineage>
        <taxon>Bacteria</taxon>
        <taxon>Pseudomonadati</taxon>
        <taxon>Kiritimatiellota</taxon>
        <taxon>Kiritimatiellia</taxon>
        <taxon>Kiritimatiellales</taxon>
        <taxon>Kiritimatiellaceae</taxon>
        <taxon>Kiritimatiella</taxon>
    </lineage>
</organism>
<name>A0A0G3EDA4_9BACT</name>
<feature type="compositionally biased region" description="Basic and acidic residues" evidence="2">
    <location>
        <begin position="277"/>
        <end position="291"/>
    </location>
</feature>
<reference evidence="5" key="1">
    <citation type="submission" date="2015-02" db="EMBL/GenBank/DDBJ databases">
        <title>Description and complete genome sequence of the first cultured representative of the subdivision 5 of the Verrucomicrobia phylum.</title>
        <authorList>
            <person name="Spring S."/>
            <person name="Bunk B."/>
            <person name="Sproer C."/>
            <person name="Klenk H.-P."/>
        </authorList>
    </citation>
    <scope>NUCLEOTIDE SEQUENCE [LARGE SCALE GENOMIC DNA]</scope>
    <source>
        <strain evidence="5">L21-Fru-AB</strain>
    </source>
</reference>
<evidence type="ECO:0000313" key="4">
    <source>
        <dbReference type="EMBL" id="AKJ63342.1"/>
    </source>
</evidence>
<dbReference type="PIRSF" id="PIRSF006661">
    <property type="entry name" value="PP-lp_UCP006661"/>
    <property type="match status" value="1"/>
</dbReference>
<gene>
    <name evidence="4" type="ORF">L21SP4_00054</name>
</gene>
<dbReference type="InterPro" id="IPR052188">
    <property type="entry name" value="Ni-pincer_cofactor_biosynth"/>
</dbReference>
<dbReference type="InterPro" id="IPR005232">
    <property type="entry name" value="LarE"/>
</dbReference>
<accession>A0A0G3EDA4</accession>
<dbReference type="NCBIfam" id="TIGR00268">
    <property type="entry name" value="ATP-dependent sacrificial sulfur transferase LarE"/>
    <property type="match status" value="1"/>
</dbReference>
<feature type="domain" description="NAD/GMP synthase" evidence="3">
    <location>
        <begin position="16"/>
        <end position="97"/>
    </location>
</feature>
<dbReference type="KEGG" id="vbl:L21SP4_00054"/>
<sequence length="291" mass="32539">MTCGRSPWHAEPVNELEHKLKQRLAELAPVLVAFSGGVDSTWLARAARHAPGGDGMLAVTVDLPMMPRREVEDARELAEHLDLPYEQVDMEGLLQLPAFTVHPPGRCYYCKRAIFERLNTVARERGLATVVEGSTCDDRPEDRPGLRALRELHVLSPLEETGFTKQDVREASRRHGLPTADKPASPCLATRVPFGEAVTPGRLRRIEAAETAVRECGFRELRVRDEWPTARVEIELPADEVQARRALCAQIEARLRALGYREVKFDARGVRSGRYADQARDGEDGHEPDPD</sequence>
<dbReference type="Gene3D" id="3.40.50.620">
    <property type="entry name" value="HUPs"/>
    <property type="match status" value="1"/>
</dbReference>
<dbReference type="Pfam" id="PF02540">
    <property type="entry name" value="NAD_synthase"/>
    <property type="match status" value="1"/>
</dbReference>
<dbReference type="GO" id="GO:0016783">
    <property type="term" value="F:sulfurtransferase activity"/>
    <property type="evidence" value="ECO:0007669"/>
    <property type="project" value="InterPro"/>
</dbReference>
<reference evidence="4 5" key="2">
    <citation type="journal article" date="2016" name="ISME J.">
        <title>Characterization of the first cultured representative of Verrucomicrobia subdivision 5 indicates the proposal of a novel phylum.</title>
        <authorList>
            <person name="Spring S."/>
            <person name="Bunk B."/>
            <person name="Sproer C."/>
            <person name="Schumann P."/>
            <person name="Rohde M."/>
            <person name="Tindall B.J."/>
            <person name="Klenk H.P."/>
        </authorList>
    </citation>
    <scope>NUCLEOTIDE SEQUENCE [LARGE SCALE GENOMIC DNA]</scope>
    <source>
        <strain evidence="4 5">L21-Fru-AB</strain>
    </source>
</reference>
<evidence type="ECO:0000256" key="2">
    <source>
        <dbReference type="SAM" id="MobiDB-lite"/>
    </source>
</evidence>
<evidence type="ECO:0000259" key="3">
    <source>
        <dbReference type="Pfam" id="PF02540"/>
    </source>
</evidence>
<dbReference type="InterPro" id="IPR022310">
    <property type="entry name" value="NAD/GMP_synthase"/>
</dbReference>